<dbReference type="InterPro" id="IPR051416">
    <property type="entry name" value="phD-YefM_TA_antitoxins"/>
</dbReference>
<evidence type="ECO:0000256" key="2">
    <source>
        <dbReference type="RuleBase" id="RU362080"/>
    </source>
</evidence>
<dbReference type="Proteomes" id="UP000253529">
    <property type="component" value="Unassembled WGS sequence"/>
</dbReference>
<organism evidence="3 4">
    <name type="scientific">Roseiarcus fermentans</name>
    <dbReference type="NCBI Taxonomy" id="1473586"/>
    <lineage>
        <taxon>Bacteria</taxon>
        <taxon>Pseudomonadati</taxon>
        <taxon>Pseudomonadota</taxon>
        <taxon>Alphaproteobacteria</taxon>
        <taxon>Hyphomicrobiales</taxon>
        <taxon>Roseiarcaceae</taxon>
        <taxon>Roseiarcus</taxon>
    </lineage>
</organism>
<dbReference type="Pfam" id="PF02604">
    <property type="entry name" value="PhdYeFM_antitox"/>
    <property type="match status" value="1"/>
</dbReference>
<dbReference type="RefSeq" id="WP_113890799.1">
    <property type="nucleotide sequence ID" value="NZ_QNRK01000022.1"/>
</dbReference>
<name>A0A366F3F2_9HYPH</name>
<dbReference type="InterPro" id="IPR036165">
    <property type="entry name" value="YefM-like_sf"/>
</dbReference>
<dbReference type="PANTHER" id="PTHR35377:SF4">
    <property type="entry name" value="PREVENT-HOST-DEATH FAMILY PROTEIN"/>
    <property type="match status" value="1"/>
</dbReference>
<evidence type="ECO:0000256" key="1">
    <source>
        <dbReference type="ARBA" id="ARBA00009981"/>
    </source>
</evidence>
<comment type="function">
    <text evidence="2">Antitoxin component of a type II toxin-antitoxin (TA) system.</text>
</comment>
<dbReference type="NCBIfam" id="TIGR01552">
    <property type="entry name" value="phd_fam"/>
    <property type="match status" value="1"/>
</dbReference>
<keyword evidence="4" id="KW-1185">Reference proteome</keyword>
<dbReference type="InterPro" id="IPR006442">
    <property type="entry name" value="Antitoxin_Phd/YefM"/>
</dbReference>
<dbReference type="PANTHER" id="PTHR35377">
    <property type="entry name" value="ANTITOXIN VAPB49-RELATED-RELATED"/>
    <property type="match status" value="1"/>
</dbReference>
<dbReference type="AlphaFoldDB" id="A0A366F3F2"/>
<sequence length="80" mass="8924">MEDVSLADAKARLSELVERAAHGESIRITRRGKPVARLSGVDEDRKPVDLAALQALTASMPTQPEPAGEWLRRVRDDQRY</sequence>
<accession>A0A366F3F2</accession>
<reference evidence="3 4" key="1">
    <citation type="submission" date="2018-06" db="EMBL/GenBank/DDBJ databases">
        <title>Genomic Encyclopedia of Type Strains, Phase IV (KMG-IV): sequencing the most valuable type-strain genomes for metagenomic binning, comparative biology and taxonomic classification.</title>
        <authorList>
            <person name="Goeker M."/>
        </authorList>
    </citation>
    <scope>NUCLEOTIDE SEQUENCE [LARGE SCALE GENOMIC DNA]</scope>
    <source>
        <strain evidence="3 4">DSM 24875</strain>
    </source>
</reference>
<dbReference type="Gene3D" id="3.40.1620.10">
    <property type="entry name" value="YefM-like domain"/>
    <property type="match status" value="1"/>
</dbReference>
<protein>
    <recommendedName>
        <fullName evidence="2">Antitoxin</fullName>
    </recommendedName>
</protein>
<dbReference type="OrthoDB" id="9800503at2"/>
<evidence type="ECO:0000313" key="4">
    <source>
        <dbReference type="Proteomes" id="UP000253529"/>
    </source>
</evidence>
<dbReference type="SUPFAM" id="SSF143120">
    <property type="entry name" value="YefM-like"/>
    <property type="match status" value="1"/>
</dbReference>
<dbReference type="EMBL" id="QNRK01000022">
    <property type="protein sequence ID" value="RBP09181.1"/>
    <property type="molecule type" value="Genomic_DNA"/>
</dbReference>
<evidence type="ECO:0000313" key="3">
    <source>
        <dbReference type="EMBL" id="RBP09181.1"/>
    </source>
</evidence>
<proteinExistence type="inferred from homology"/>
<comment type="similarity">
    <text evidence="1 2">Belongs to the phD/YefM antitoxin family.</text>
</comment>
<comment type="caution">
    <text evidence="3">The sequence shown here is derived from an EMBL/GenBank/DDBJ whole genome shotgun (WGS) entry which is preliminary data.</text>
</comment>
<gene>
    <name evidence="3" type="ORF">DFR50_12218</name>
</gene>